<name>A0AAV9CJP2_ACOCL</name>
<dbReference type="Proteomes" id="UP001180020">
    <property type="component" value="Unassembled WGS sequence"/>
</dbReference>
<gene>
    <name evidence="4" type="ORF">QJS10_CPB19g00275</name>
</gene>
<keyword evidence="5" id="KW-1185">Reference proteome</keyword>
<accession>A0AAV9CJP2</accession>
<reference evidence="4" key="2">
    <citation type="submission" date="2023-06" db="EMBL/GenBank/DDBJ databases">
        <authorList>
            <person name="Ma L."/>
            <person name="Liu K.-W."/>
            <person name="Li Z."/>
            <person name="Hsiao Y.-Y."/>
            <person name="Qi Y."/>
            <person name="Fu T."/>
            <person name="Tang G."/>
            <person name="Zhang D."/>
            <person name="Sun W.-H."/>
            <person name="Liu D.-K."/>
            <person name="Li Y."/>
            <person name="Chen G.-Z."/>
            <person name="Liu X.-D."/>
            <person name="Liao X.-Y."/>
            <person name="Jiang Y.-T."/>
            <person name="Yu X."/>
            <person name="Hao Y."/>
            <person name="Huang J."/>
            <person name="Zhao X.-W."/>
            <person name="Ke S."/>
            <person name="Chen Y.-Y."/>
            <person name="Wu W.-L."/>
            <person name="Hsu J.-L."/>
            <person name="Lin Y.-F."/>
            <person name="Huang M.-D."/>
            <person name="Li C.-Y."/>
            <person name="Huang L."/>
            <person name="Wang Z.-W."/>
            <person name="Zhao X."/>
            <person name="Zhong W.-Y."/>
            <person name="Peng D.-H."/>
            <person name="Ahmad S."/>
            <person name="Lan S."/>
            <person name="Zhang J.-S."/>
            <person name="Tsai W.-C."/>
            <person name="Van De Peer Y."/>
            <person name="Liu Z.-J."/>
        </authorList>
    </citation>
    <scope>NUCLEOTIDE SEQUENCE</scope>
    <source>
        <strain evidence="4">CP</strain>
        <tissue evidence="4">Leaves</tissue>
    </source>
</reference>
<feature type="domain" description="PGG" evidence="3">
    <location>
        <begin position="21"/>
        <end position="99"/>
    </location>
</feature>
<comment type="caution">
    <text evidence="4">The sequence shown here is derived from an EMBL/GenBank/DDBJ whole genome shotgun (WGS) entry which is preliminary data.</text>
</comment>
<feature type="compositionally biased region" description="Basic residues" evidence="1">
    <location>
        <begin position="344"/>
        <end position="356"/>
    </location>
</feature>
<evidence type="ECO:0000256" key="2">
    <source>
        <dbReference type="SAM" id="Phobius"/>
    </source>
</evidence>
<keyword evidence="2" id="KW-0472">Membrane</keyword>
<dbReference type="PANTHER" id="PTHR47584:SF14">
    <property type="entry name" value="L10-INTERACTING MYB DOMAIN-CONTAINING PROTEIN-LIKE"/>
    <property type="match status" value="1"/>
</dbReference>
<proteinExistence type="predicted"/>
<organism evidence="4 5">
    <name type="scientific">Acorus calamus</name>
    <name type="common">Sweet flag</name>
    <dbReference type="NCBI Taxonomy" id="4465"/>
    <lineage>
        <taxon>Eukaryota</taxon>
        <taxon>Viridiplantae</taxon>
        <taxon>Streptophyta</taxon>
        <taxon>Embryophyta</taxon>
        <taxon>Tracheophyta</taxon>
        <taxon>Spermatophyta</taxon>
        <taxon>Magnoliopsida</taxon>
        <taxon>Liliopsida</taxon>
        <taxon>Acoraceae</taxon>
        <taxon>Acorus</taxon>
    </lineage>
</organism>
<evidence type="ECO:0000313" key="5">
    <source>
        <dbReference type="Proteomes" id="UP001180020"/>
    </source>
</evidence>
<evidence type="ECO:0000259" key="3">
    <source>
        <dbReference type="Pfam" id="PF13962"/>
    </source>
</evidence>
<feature type="transmembrane region" description="Helical" evidence="2">
    <location>
        <begin position="77"/>
        <end position="98"/>
    </location>
</feature>
<dbReference type="Pfam" id="PF13962">
    <property type="entry name" value="PGG"/>
    <property type="match status" value="1"/>
</dbReference>
<feature type="region of interest" description="Disordered" evidence="1">
    <location>
        <begin position="302"/>
        <end position="358"/>
    </location>
</feature>
<evidence type="ECO:0000256" key="1">
    <source>
        <dbReference type="SAM" id="MobiDB-lite"/>
    </source>
</evidence>
<sequence>MAGPLARVKSGEHAAQQPQGWLGNDKSTLLVVVTLITAITFQAGFSPPPPGGFWQEDKGENQAGKAIMRTKHKDAYILFRITNILGFYCSVLLILWILRDRSTDLCRPNEIHFDWASVDTYSDSSTDFCRPGEEHFNWTLSNWVVGKATFNSKKDILIETINPISWKMTAGPRSSAAAVTVSFALRPPPIELSLALSPLSEHLPFRPPPLQLFSPAPTTAFFSNATGIGEVAPGQTVQMDTERWDEHIKANPDAKQCRYKPLSHAEEMEQLFGGVTATGKHAFTPAVEDSFLDDLDNYGNSSHSSIPTSAEFSTQRGPPDTIEPNPVNVGTEDNVDDSPLSNVSRKRRCPPKPKRKNSVDDFIEKIDGVLDKIANSATSETSAPMMPPPLRLSPTIAECFESLQQTPEIDPDGELFSQAMLFFLEPDQRELWMLNKRATTRIQLLHTHAKRFK</sequence>
<protein>
    <recommendedName>
        <fullName evidence="3">PGG domain-containing protein</fullName>
    </recommendedName>
</protein>
<dbReference type="EMBL" id="JAUJYO010000019">
    <property type="protein sequence ID" value="KAK1288559.1"/>
    <property type="molecule type" value="Genomic_DNA"/>
</dbReference>
<evidence type="ECO:0000313" key="4">
    <source>
        <dbReference type="EMBL" id="KAK1288559.1"/>
    </source>
</evidence>
<keyword evidence="2" id="KW-1133">Transmembrane helix</keyword>
<reference evidence="4" key="1">
    <citation type="journal article" date="2023" name="Nat. Commun.">
        <title>Diploid and tetraploid genomes of Acorus and the evolution of monocots.</title>
        <authorList>
            <person name="Ma L."/>
            <person name="Liu K.W."/>
            <person name="Li Z."/>
            <person name="Hsiao Y.Y."/>
            <person name="Qi Y."/>
            <person name="Fu T."/>
            <person name="Tang G.D."/>
            <person name="Zhang D."/>
            <person name="Sun W.H."/>
            <person name="Liu D.K."/>
            <person name="Li Y."/>
            <person name="Chen G.Z."/>
            <person name="Liu X.D."/>
            <person name="Liao X.Y."/>
            <person name="Jiang Y.T."/>
            <person name="Yu X."/>
            <person name="Hao Y."/>
            <person name="Huang J."/>
            <person name="Zhao X.W."/>
            <person name="Ke S."/>
            <person name="Chen Y.Y."/>
            <person name="Wu W.L."/>
            <person name="Hsu J.L."/>
            <person name="Lin Y.F."/>
            <person name="Huang M.D."/>
            <person name="Li C.Y."/>
            <person name="Huang L."/>
            <person name="Wang Z.W."/>
            <person name="Zhao X."/>
            <person name="Zhong W.Y."/>
            <person name="Peng D.H."/>
            <person name="Ahmad S."/>
            <person name="Lan S."/>
            <person name="Zhang J.S."/>
            <person name="Tsai W.C."/>
            <person name="Van de Peer Y."/>
            <person name="Liu Z.J."/>
        </authorList>
    </citation>
    <scope>NUCLEOTIDE SEQUENCE</scope>
    <source>
        <strain evidence="4">CP</strain>
    </source>
</reference>
<dbReference type="InterPro" id="IPR026961">
    <property type="entry name" value="PGG_dom"/>
</dbReference>
<feature type="compositionally biased region" description="Polar residues" evidence="1">
    <location>
        <begin position="302"/>
        <end position="316"/>
    </location>
</feature>
<keyword evidence="2" id="KW-0812">Transmembrane</keyword>
<dbReference type="AlphaFoldDB" id="A0AAV9CJP2"/>
<dbReference type="InterPro" id="IPR045026">
    <property type="entry name" value="LIMYB"/>
</dbReference>
<dbReference type="PANTHER" id="PTHR47584">
    <property type="match status" value="1"/>
</dbReference>